<dbReference type="SUPFAM" id="SSF55120">
    <property type="entry name" value="Pseudouridine synthase"/>
    <property type="match status" value="1"/>
</dbReference>
<sequence length="241" mass="26845">MLDILYEDKDILVVVKPAGVESQTSRRLEPDMVSEIKNYLHRKVQETKKLSTGLSPKASTAPVDPYVGIIHRLDKPVRGVMVYAKNLKAAAHLSRQVQEGKLEKIYQALVCGKPVDNVGKYVDYLLKDGKTNTSRIVDKSVAGAKRAELEYQILEKKEQEDGTVRSLVEIHLHTGRHHQIRVQFAAHGTPLMGDTKYGAPAAASVGRARREPLALCAVRLSFLHPVTGKRMEFSTKPQFVL</sequence>
<dbReference type="GO" id="GO:0003723">
    <property type="term" value="F:RNA binding"/>
    <property type="evidence" value="ECO:0007669"/>
    <property type="project" value="InterPro"/>
</dbReference>
<dbReference type="Pfam" id="PF00849">
    <property type="entry name" value="PseudoU_synth_2"/>
    <property type="match status" value="1"/>
</dbReference>
<dbReference type="CDD" id="cd02869">
    <property type="entry name" value="PseudoU_synth_RluA_like"/>
    <property type="match status" value="1"/>
</dbReference>
<evidence type="ECO:0000256" key="1">
    <source>
        <dbReference type="ARBA" id="ARBA00000073"/>
    </source>
</evidence>
<dbReference type="InterPro" id="IPR006145">
    <property type="entry name" value="PsdUridine_synth_RsuA/RluA"/>
</dbReference>
<dbReference type="GO" id="GO:0009982">
    <property type="term" value="F:pseudouridine synthase activity"/>
    <property type="evidence" value="ECO:0007669"/>
    <property type="project" value="InterPro"/>
</dbReference>
<evidence type="ECO:0000259" key="5">
    <source>
        <dbReference type="Pfam" id="PF00849"/>
    </source>
</evidence>
<gene>
    <name evidence="6" type="ORF">C7U56_15000</name>
</gene>
<keyword evidence="7" id="KW-1185">Reference proteome</keyword>
<dbReference type="PANTHER" id="PTHR21600">
    <property type="entry name" value="MITOCHONDRIAL RNA PSEUDOURIDINE SYNTHASE"/>
    <property type="match status" value="1"/>
</dbReference>
<protein>
    <recommendedName>
        <fullName evidence="3">RNA pseudouridylate synthase</fullName>
    </recommendedName>
    <alternativeName>
        <fullName evidence="4">RNA-uridine isomerase</fullName>
    </alternativeName>
</protein>
<organism evidence="6 7">
    <name type="scientific">Clostridium fessum</name>
    <dbReference type="NCBI Taxonomy" id="2126740"/>
    <lineage>
        <taxon>Bacteria</taxon>
        <taxon>Bacillati</taxon>
        <taxon>Bacillota</taxon>
        <taxon>Clostridia</taxon>
        <taxon>Eubacteriales</taxon>
        <taxon>Clostridiaceae</taxon>
        <taxon>Clostridium</taxon>
    </lineage>
</organism>
<evidence type="ECO:0000313" key="6">
    <source>
        <dbReference type="EMBL" id="PST35792.1"/>
    </source>
</evidence>
<dbReference type="InterPro" id="IPR020103">
    <property type="entry name" value="PsdUridine_synth_cat_dom_sf"/>
</dbReference>
<dbReference type="GO" id="GO:0000455">
    <property type="term" value="P:enzyme-directed rRNA pseudouridine synthesis"/>
    <property type="evidence" value="ECO:0007669"/>
    <property type="project" value="TreeGrafter"/>
</dbReference>
<reference evidence="6 7" key="1">
    <citation type="submission" date="2018-03" db="EMBL/GenBank/DDBJ databases">
        <title>Lachnoclostridium SNUG30386 gen.nov., sp.nov., isolated from human faeces.</title>
        <authorList>
            <person name="Seo B."/>
            <person name="Jeon K."/>
            <person name="Ko G."/>
        </authorList>
    </citation>
    <scope>NUCLEOTIDE SEQUENCE [LARGE SCALE GENOMIC DNA]</scope>
    <source>
        <strain evidence="6 7">SNUG30386</strain>
    </source>
</reference>
<evidence type="ECO:0000256" key="4">
    <source>
        <dbReference type="ARBA" id="ARBA00033164"/>
    </source>
</evidence>
<evidence type="ECO:0000313" key="7">
    <source>
        <dbReference type="Proteomes" id="UP000241048"/>
    </source>
</evidence>
<dbReference type="GO" id="GO:0140098">
    <property type="term" value="F:catalytic activity, acting on RNA"/>
    <property type="evidence" value="ECO:0007669"/>
    <property type="project" value="UniProtKB-ARBA"/>
</dbReference>
<evidence type="ECO:0000256" key="2">
    <source>
        <dbReference type="ARBA" id="ARBA00010876"/>
    </source>
</evidence>
<dbReference type="RefSeq" id="WP_107001886.1">
    <property type="nucleotide sequence ID" value="NZ_JAQCTY010000010.1"/>
</dbReference>
<comment type="caution">
    <text evidence="6">The sequence shown here is derived from an EMBL/GenBank/DDBJ whole genome shotgun (WGS) entry which is preliminary data.</text>
</comment>
<proteinExistence type="inferred from homology"/>
<dbReference type="EMBL" id="PYLO01000007">
    <property type="protein sequence ID" value="PST35792.1"/>
    <property type="molecule type" value="Genomic_DNA"/>
</dbReference>
<dbReference type="InterPro" id="IPR050188">
    <property type="entry name" value="RluA_PseudoU_synthase"/>
</dbReference>
<dbReference type="PANTHER" id="PTHR21600:SF87">
    <property type="entry name" value="RNA PSEUDOURIDYLATE SYNTHASE DOMAIN-CONTAINING PROTEIN 1"/>
    <property type="match status" value="1"/>
</dbReference>
<evidence type="ECO:0000256" key="3">
    <source>
        <dbReference type="ARBA" id="ARBA00031870"/>
    </source>
</evidence>
<comment type="similarity">
    <text evidence="2">Belongs to the pseudouridine synthase RluA family.</text>
</comment>
<dbReference type="Gene3D" id="3.30.2350.10">
    <property type="entry name" value="Pseudouridine synthase"/>
    <property type="match status" value="1"/>
</dbReference>
<comment type="catalytic activity">
    <reaction evidence="1">
        <text>a uridine in RNA = a pseudouridine in RNA</text>
        <dbReference type="Rhea" id="RHEA:48348"/>
        <dbReference type="Rhea" id="RHEA-COMP:12068"/>
        <dbReference type="Rhea" id="RHEA-COMP:12069"/>
        <dbReference type="ChEBI" id="CHEBI:65314"/>
        <dbReference type="ChEBI" id="CHEBI:65315"/>
    </reaction>
</comment>
<accession>A0A2T3FKL2</accession>
<dbReference type="Proteomes" id="UP000241048">
    <property type="component" value="Unassembled WGS sequence"/>
</dbReference>
<dbReference type="AlphaFoldDB" id="A0A2T3FKL2"/>
<name>A0A2T3FKL2_9CLOT</name>
<feature type="domain" description="Pseudouridine synthase RsuA/RluA-like" evidence="5">
    <location>
        <begin position="10"/>
        <end position="186"/>
    </location>
</feature>